<keyword evidence="2" id="KW-1185">Reference proteome</keyword>
<organism evidence="1 2">
    <name type="scientific">Gordonia spumicola</name>
    <dbReference type="NCBI Taxonomy" id="589161"/>
    <lineage>
        <taxon>Bacteria</taxon>
        <taxon>Bacillati</taxon>
        <taxon>Actinomycetota</taxon>
        <taxon>Actinomycetes</taxon>
        <taxon>Mycobacteriales</taxon>
        <taxon>Gordoniaceae</taxon>
        <taxon>Gordonia</taxon>
    </lineage>
</organism>
<evidence type="ECO:0000313" key="1">
    <source>
        <dbReference type="EMBL" id="GEE03631.1"/>
    </source>
</evidence>
<proteinExistence type="predicted"/>
<sequence length="82" mass="8924">MSRTPIDRRQTRALPLQYPWRARRGTSTVTVPAANRTIAAHANPAIRSADVSRDARSVSGTHAVPQGLCGSHWFTVVSAIVF</sequence>
<protein>
    <submittedName>
        <fullName evidence="1">Uncharacterized protein</fullName>
    </submittedName>
</protein>
<dbReference type="AlphaFoldDB" id="A0A7I9VEP2"/>
<gene>
    <name evidence="1" type="ORF">nbrc107696_40770</name>
</gene>
<dbReference type="EMBL" id="BJOV01000005">
    <property type="protein sequence ID" value="GEE03631.1"/>
    <property type="molecule type" value="Genomic_DNA"/>
</dbReference>
<reference evidence="2" key="1">
    <citation type="submission" date="2019-06" db="EMBL/GenBank/DDBJ databases">
        <title>Gordonia isolated from sludge of a wastewater treatment plant.</title>
        <authorList>
            <person name="Tamura T."/>
            <person name="Aoyama K."/>
            <person name="Kang Y."/>
            <person name="Saito S."/>
            <person name="Akiyama N."/>
            <person name="Yazawa K."/>
            <person name="Gonoi T."/>
            <person name="Mikami Y."/>
        </authorList>
    </citation>
    <scope>NUCLEOTIDE SEQUENCE [LARGE SCALE GENOMIC DNA]</scope>
    <source>
        <strain evidence="2">NBRC 107696</strain>
    </source>
</reference>
<comment type="caution">
    <text evidence="1">The sequence shown here is derived from an EMBL/GenBank/DDBJ whole genome shotgun (WGS) entry which is preliminary data.</text>
</comment>
<dbReference type="Proteomes" id="UP000444960">
    <property type="component" value="Unassembled WGS sequence"/>
</dbReference>
<evidence type="ECO:0000313" key="2">
    <source>
        <dbReference type="Proteomes" id="UP000444960"/>
    </source>
</evidence>
<accession>A0A7I9VEP2</accession>
<name>A0A7I9VEP2_9ACTN</name>